<evidence type="ECO:0000256" key="1">
    <source>
        <dbReference type="SAM" id="Phobius"/>
    </source>
</evidence>
<feature type="transmembrane region" description="Helical" evidence="1">
    <location>
        <begin position="76"/>
        <end position="95"/>
    </location>
</feature>
<dbReference type="InterPro" id="IPR004761">
    <property type="entry name" value="Spore_GerAB"/>
</dbReference>
<organism evidence="2 3">
    <name type="scientific">Anaerofilum hominis</name>
    <dbReference type="NCBI Taxonomy" id="2763016"/>
    <lineage>
        <taxon>Bacteria</taxon>
        <taxon>Bacillati</taxon>
        <taxon>Bacillota</taxon>
        <taxon>Clostridia</taxon>
        <taxon>Eubacteriales</taxon>
        <taxon>Oscillospiraceae</taxon>
        <taxon>Anaerofilum</taxon>
    </lineage>
</organism>
<feature type="transmembrane region" description="Helical" evidence="1">
    <location>
        <begin position="35"/>
        <end position="55"/>
    </location>
</feature>
<dbReference type="Proteomes" id="UP000659630">
    <property type="component" value="Unassembled WGS sequence"/>
</dbReference>
<proteinExistence type="predicted"/>
<feature type="transmembrane region" description="Helical" evidence="1">
    <location>
        <begin position="138"/>
        <end position="157"/>
    </location>
</feature>
<keyword evidence="1" id="KW-1133">Transmembrane helix</keyword>
<gene>
    <name evidence="2" type="ORF">H8S23_11750</name>
</gene>
<reference evidence="2" key="1">
    <citation type="submission" date="2020-08" db="EMBL/GenBank/DDBJ databases">
        <title>Genome public.</title>
        <authorList>
            <person name="Liu C."/>
            <person name="Sun Q."/>
        </authorList>
    </citation>
    <scope>NUCLEOTIDE SEQUENCE</scope>
    <source>
        <strain evidence="2">BX8</strain>
    </source>
</reference>
<dbReference type="GO" id="GO:0016020">
    <property type="term" value="C:membrane"/>
    <property type="evidence" value="ECO:0007669"/>
    <property type="project" value="InterPro"/>
</dbReference>
<comment type="caution">
    <text evidence="2">The sequence shown here is derived from an EMBL/GenBank/DDBJ whole genome shotgun (WGS) entry which is preliminary data.</text>
</comment>
<keyword evidence="1" id="KW-0472">Membrane</keyword>
<feature type="transmembrane region" description="Helical" evidence="1">
    <location>
        <begin position="261"/>
        <end position="281"/>
    </location>
</feature>
<dbReference type="GO" id="GO:0009847">
    <property type="term" value="P:spore germination"/>
    <property type="evidence" value="ECO:0007669"/>
    <property type="project" value="InterPro"/>
</dbReference>
<evidence type="ECO:0000313" key="2">
    <source>
        <dbReference type="EMBL" id="MBC5582181.1"/>
    </source>
</evidence>
<keyword evidence="3" id="KW-1185">Reference proteome</keyword>
<feature type="transmembrane region" description="Helical" evidence="1">
    <location>
        <begin position="206"/>
        <end position="232"/>
    </location>
</feature>
<feature type="transmembrane region" description="Helical" evidence="1">
    <location>
        <begin position="318"/>
        <end position="335"/>
    </location>
</feature>
<dbReference type="AlphaFoldDB" id="A0A923I8E5"/>
<dbReference type="EMBL" id="JACONZ010000004">
    <property type="protein sequence ID" value="MBC5582181.1"/>
    <property type="molecule type" value="Genomic_DNA"/>
</dbReference>
<protein>
    <submittedName>
        <fullName evidence="2">GerAB/ArcD/ProY family transporter</fullName>
    </submittedName>
</protein>
<evidence type="ECO:0000313" key="3">
    <source>
        <dbReference type="Proteomes" id="UP000659630"/>
    </source>
</evidence>
<name>A0A923I8E5_9FIRM</name>
<sequence>MGNGDLISRRQLFCCVYLSMVVEMLIKPFSRPVDLPAQVLIPAAAVNLLLLWLVLTPLGAARSGAVARAGGTLPGRMVLVLMAATLLLSGGGTLNEANGFLSFTGDWQLSFFWFLPLVLALVYYAVRLGIEGVARVSGVVFVLFLLSIGVVVISNLREMRLQNLAVEAQPFMDTAKAVGQGFSFSPALLAGIVLSEKTQRGRGPRLAHLLAALFATYFVFTMVSELVLGGFATAQRQPVYTLARIGGLSVFRRLDSLHSSIWLMALVLKLVVEGAAVELLLRRLLPARWQKYGVALTAGLTGAAGLLFHFSFPTGLRRWLTAAGVLAVLLLALVSRKEKKRV</sequence>
<feature type="transmembrane region" description="Helical" evidence="1">
    <location>
        <begin position="293"/>
        <end position="312"/>
    </location>
</feature>
<feature type="transmembrane region" description="Helical" evidence="1">
    <location>
        <begin position="107"/>
        <end position="126"/>
    </location>
</feature>
<accession>A0A923I8E5</accession>
<dbReference type="RefSeq" id="WP_186888526.1">
    <property type="nucleotide sequence ID" value="NZ_JACONZ010000004.1"/>
</dbReference>
<dbReference type="Pfam" id="PF03845">
    <property type="entry name" value="Spore_permease"/>
    <property type="match status" value="1"/>
</dbReference>
<feature type="transmembrane region" description="Helical" evidence="1">
    <location>
        <begin position="177"/>
        <end position="194"/>
    </location>
</feature>
<keyword evidence="1" id="KW-0812">Transmembrane</keyword>